<evidence type="ECO:0000313" key="2">
    <source>
        <dbReference type="Proteomes" id="UP000414233"/>
    </source>
</evidence>
<name>A0A5E4V2U0_9BURK</name>
<sequence>MRAAVMMAFVTMMVAARHLGDFSALQLRCCIVRRMTH</sequence>
<organism evidence="1 2">
    <name type="scientific">Pandoraea terrae</name>
    <dbReference type="NCBI Taxonomy" id="1537710"/>
    <lineage>
        <taxon>Bacteria</taxon>
        <taxon>Pseudomonadati</taxon>
        <taxon>Pseudomonadota</taxon>
        <taxon>Betaproteobacteria</taxon>
        <taxon>Burkholderiales</taxon>
        <taxon>Burkholderiaceae</taxon>
        <taxon>Pandoraea</taxon>
    </lineage>
</organism>
<protein>
    <submittedName>
        <fullName evidence="1">Uncharacterized protein</fullName>
    </submittedName>
</protein>
<dbReference type="Proteomes" id="UP000414233">
    <property type="component" value="Unassembled WGS sequence"/>
</dbReference>
<evidence type="ECO:0000313" key="1">
    <source>
        <dbReference type="EMBL" id="VVE05934.1"/>
    </source>
</evidence>
<gene>
    <name evidence="1" type="ORF">PTE30175_02310</name>
</gene>
<keyword evidence="2" id="KW-1185">Reference proteome</keyword>
<proteinExistence type="predicted"/>
<dbReference type="AlphaFoldDB" id="A0A5E4V2U0"/>
<dbReference type="EMBL" id="CABPRZ010000008">
    <property type="protein sequence ID" value="VVE05934.1"/>
    <property type="molecule type" value="Genomic_DNA"/>
</dbReference>
<accession>A0A5E4V2U0</accession>
<reference evidence="1 2" key="1">
    <citation type="submission" date="2019-08" db="EMBL/GenBank/DDBJ databases">
        <authorList>
            <person name="Peeters C."/>
        </authorList>
    </citation>
    <scope>NUCLEOTIDE SEQUENCE [LARGE SCALE GENOMIC DNA]</scope>
    <source>
        <strain evidence="1 2">LMG 30175</strain>
    </source>
</reference>